<keyword evidence="2" id="KW-1185">Reference proteome</keyword>
<sequence length="89" mass="10192">MHNSTDHCHANHKVSLVMQIIRQTCSVVEHRNCDISQSCRLLQAVSPPVWANAKFTFSNAGETELILLNYIYTVPEKQSCLECWMDIKN</sequence>
<accession>A0AAV3YBY3</accession>
<proteinExistence type="predicted"/>
<dbReference type="AlphaFoldDB" id="A0AAV3YBY3"/>
<evidence type="ECO:0000313" key="1">
    <source>
        <dbReference type="EMBL" id="GFN80264.1"/>
    </source>
</evidence>
<gene>
    <name evidence="1" type="ORF">PoB_000677000</name>
</gene>
<organism evidence="1 2">
    <name type="scientific">Plakobranchus ocellatus</name>
    <dbReference type="NCBI Taxonomy" id="259542"/>
    <lineage>
        <taxon>Eukaryota</taxon>
        <taxon>Metazoa</taxon>
        <taxon>Spiralia</taxon>
        <taxon>Lophotrochozoa</taxon>
        <taxon>Mollusca</taxon>
        <taxon>Gastropoda</taxon>
        <taxon>Heterobranchia</taxon>
        <taxon>Euthyneura</taxon>
        <taxon>Panpulmonata</taxon>
        <taxon>Sacoglossa</taxon>
        <taxon>Placobranchoidea</taxon>
        <taxon>Plakobranchidae</taxon>
        <taxon>Plakobranchus</taxon>
    </lineage>
</organism>
<dbReference type="Proteomes" id="UP000735302">
    <property type="component" value="Unassembled WGS sequence"/>
</dbReference>
<protein>
    <submittedName>
        <fullName evidence="1">Uncharacterized protein</fullName>
    </submittedName>
</protein>
<dbReference type="EMBL" id="BLXT01000814">
    <property type="protein sequence ID" value="GFN80264.1"/>
    <property type="molecule type" value="Genomic_DNA"/>
</dbReference>
<comment type="caution">
    <text evidence="1">The sequence shown here is derived from an EMBL/GenBank/DDBJ whole genome shotgun (WGS) entry which is preliminary data.</text>
</comment>
<reference evidence="1 2" key="1">
    <citation type="journal article" date="2021" name="Elife">
        <title>Chloroplast acquisition without the gene transfer in kleptoplastic sea slugs, Plakobranchus ocellatus.</title>
        <authorList>
            <person name="Maeda T."/>
            <person name="Takahashi S."/>
            <person name="Yoshida T."/>
            <person name="Shimamura S."/>
            <person name="Takaki Y."/>
            <person name="Nagai Y."/>
            <person name="Toyoda A."/>
            <person name="Suzuki Y."/>
            <person name="Arimoto A."/>
            <person name="Ishii H."/>
            <person name="Satoh N."/>
            <person name="Nishiyama T."/>
            <person name="Hasebe M."/>
            <person name="Maruyama T."/>
            <person name="Minagawa J."/>
            <person name="Obokata J."/>
            <person name="Shigenobu S."/>
        </authorList>
    </citation>
    <scope>NUCLEOTIDE SEQUENCE [LARGE SCALE GENOMIC DNA]</scope>
</reference>
<evidence type="ECO:0000313" key="2">
    <source>
        <dbReference type="Proteomes" id="UP000735302"/>
    </source>
</evidence>
<name>A0AAV3YBY3_9GAST</name>